<dbReference type="GO" id="GO:0008360">
    <property type="term" value="P:regulation of cell shape"/>
    <property type="evidence" value="ECO:0007669"/>
    <property type="project" value="UniProtKB-KW"/>
</dbReference>
<keyword evidence="2" id="KW-1003">Cell membrane</keyword>
<evidence type="ECO:0000256" key="3">
    <source>
        <dbReference type="ARBA" id="ARBA00022519"/>
    </source>
</evidence>
<keyword evidence="3" id="KW-0997">Cell inner membrane</keyword>
<dbReference type="InterPro" id="IPR009386">
    <property type="entry name" value="ZapG-like"/>
</dbReference>
<dbReference type="GO" id="GO:0051301">
    <property type="term" value="P:cell division"/>
    <property type="evidence" value="ECO:0007669"/>
    <property type="project" value="UniProtKB-KW"/>
</dbReference>
<sequence length="158" mass="17609">MPWIYAIVGLLVGAILGIVISRLTTPQYKKQKTLQKDLESAKFALEQQRQELSDHFAQTAEMLDTLGKDYTKLYQHMAKTSTELMPNLPEQDNPFVKKIAEHNVETIDANAEVEHPPKDYVNGATGLLTEEKKEVVEAPEAVGQESVVQEPMTTAKAS</sequence>
<dbReference type="GO" id="GO:0005886">
    <property type="term" value="C:plasma membrane"/>
    <property type="evidence" value="ECO:0007669"/>
    <property type="project" value="UniProtKB-SubCell"/>
</dbReference>
<comment type="caution">
    <text evidence="15">The sequence shown here is derived from an EMBL/GenBank/DDBJ whole genome shotgun (WGS) entry which is preliminary data.</text>
</comment>
<dbReference type="NCBIfam" id="NF008672">
    <property type="entry name" value="PRK11677.1"/>
    <property type="match status" value="1"/>
</dbReference>
<reference evidence="15 16" key="2">
    <citation type="submission" date="2014-09" db="EMBL/GenBank/DDBJ databases">
        <authorList>
            <consortium name="NBRP consortium"/>
            <person name="Sawabe T."/>
            <person name="Meirelles P."/>
            <person name="Nakanishi M."/>
            <person name="Sayaka M."/>
            <person name="Hattori M."/>
            <person name="Ohkuma M."/>
        </authorList>
    </citation>
    <scope>NUCLEOTIDE SEQUENCE [LARGE SCALE GENOMIC DNA]</scope>
    <source>
        <strain evidence="16">JCM19235</strain>
    </source>
</reference>
<evidence type="ECO:0000256" key="12">
    <source>
        <dbReference type="ARBA" id="ARBA00035727"/>
    </source>
</evidence>
<keyword evidence="7 14" id="KW-1133">Transmembrane helix</keyword>
<comment type="similarity">
    <text evidence="10">Belongs to the ZapG family.</text>
</comment>
<organism evidence="15 16">
    <name type="scientific">Vibrio maritimus</name>
    <dbReference type="NCBI Taxonomy" id="990268"/>
    <lineage>
        <taxon>Bacteria</taxon>
        <taxon>Pseudomonadati</taxon>
        <taxon>Pseudomonadota</taxon>
        <taxon>Gammaproteobacteria</taxon>
        <taxon>Vibrionales</taxon>
        <taxon>Vibrionaceae</taxon>
        <taxon>Vibrio</taxon>
    </lineage>
</organism>
<evidence type="ECO:0000256" key="11">
    <source>
        <dbReference type="ARBA" id="ARBA00035703"/>
    </source>
</evidence>
<dbReference type="Proteomes" id="UP000029228">
    <property type="component" value="Unassembled WGS sequence"/>
</dbReference>
<evidence type="ECO:0000256" key="10">
    <source>
        <dbReference type="ARBA" id="ARBA00035657"/>
    </source>
</evidence>
<evidence type="ECO:0000313" key="15">
    <source>
        <dbReference type="EMBL" id="GAL21347.1"/>
    </source>
</evidence>
<dbReference type="OrthoDB" id="6401511at2"/>
<feature type="region of interest" description="Disordered" evidence="13">
    <location>
        <begin position="137"/>
        <end position="158"/>
    </location>
</feature>
<evidence type="ECO:0000256" key="8">
    <source>
        <dbReference type="ARBA" id="ARBA00023136"/>
    </source>
</evidence>
<dbReference type="Pfam" id="PF06295">
    <property type="entry name" value="ZapG-like"/>
    <property type="match status" value="1"/>
</dbReference>
<evidence type="ECO:0000256" key="2">
    <source>
        <dbReference type="ARBA" id="ARBA00022475"/>
    </source>
</evidence>
<feature type="transmembrane region" description="Helical" evidence="14">
    <location>
        <begin position="6"/>
        <end position="25"/>
    </location>
</feature>
<keyword evidence="6" id="KW-0133">Cell shape</keyword>
<comment type="subcellular location">
    <subcellularLocation>
        <location evidence="1">Cell inner membrane</location>
        <topology evidence="1">Single-pass membrane protein</topology>
    </subcellularLocation>
</comment>
<evidence type="ECO:0000256" key="7">
    <source>
        <dbReference type="ARBA" id="ARBA00022989"/>
    </source>
</evidence>
<evidence type="ECO:0000256" key="4">
    <source>
        <dbReference type="ARBA" id="ARBA00022618"/>
    </source>
</evidence>
<dbReference type="EMBL" id="BBMR01000008">
    <property type="protein sequence ID" value="GAL21347.1"/>
    <property type="molecule type" value="Genomic_DNA"/>
</dbReference>
<name>A0A090SPN8_9VIBR</name>
<keyword evidence="16" id="KW-1185">Reference proteome</keyword>
<dbReference type="STRING" id="990268.JCM19235_4829"/>
<accession>A0A090SPN8</accession>
<evidence type="ECO:0000256" key="14">
    <source>
        <dbReference type="SAM" id="Phobius"/>
    </source>
</evidence>
<reference evidence="15 16" key="1">
    <citation type="submission" date="2014-09" db="EMBL/GenBank/DDBJ databases">
        <title>Vibrio maritimus JCM 19235. (C45) whole genome shotgun sequence.</title>
        <authorList>
            <person name="Sawabe T."/>
            <person name="Meirelles P."/>
            <person name="Nakanishi M."/>
            <person name="Sayaka M."/>
            <person name="Hattori M."/>
            <person name="Ohkuma M."/>
        </authorList>
    </citation>
    <scope>NUCLEOTIDE SEQUENCE [LARGE SCALE GENOMIC DNA]</scope>
    <source>
        <strain evidence="16">JCM19235</strain>
    </source>
</reference>
<dbReference type="PANTHER" id="PTHR39579:SF1">
    <property type="entry name" value="INNER MEMBRANE PROTEIN YHCB"/>
    <property type="match status" value="1"/>
</dbReference>
<dbReference type="PIRSF" id="PIRSF006318">
    <property type="entry name" value="YhcB"/>
    <property type="match status" value="1"/>
</dbReference>
<protein>
    <recommendedName>
        <fullName evidence="11">Z-ring associated protein G</fullName>
    </recommendedName>
    <alternativeName>
        <fullName evidence="12">Cell division protein ZapG</fullName>
    </alternativeName>
</protein>
<keyword evidence="4" id="KW-0132">Cell division</keyword>
<dbReference type="AlphaFoldDB" id="A0A090SPN8"/>
<dbReference type="PANTHER" id="PTHR39579">
    <property type="entry name" value="INNER MEMBRANE PROTEIN YHCB"/>
    <property type="match status" value="1"/>
</dbReference>
<keyword evidence="5 14" id="KW-0812">Transmembrane</keyword>
<gene>
    <name evidence="15" type="ORF">JCM19235_4829</name>
</gene>
<evidence type="ECO:0000256" key="6">
    <source>
        <dbReference type="ARBA" id="ARBA00022960"/>
    </source>
</evidence>
<evidence type="ECO:0000256" key="1">
    <source>
        <dbReference type="ARBA" id="ARBA00004377"/>
    </source>
</evidence>
<evidence type="ECO:0000256" key="9">
    <source>
        <dbReference type="ARBA" id="ARBA00023306"/>
    </source>
</evidence>
<keyword evidence="9" id="KW-0131">Cell cycle</keyword>
<keyword evidence="8 14" id="KW-0472">Membrane</keyword>
<evidence type="ECO:0000256" key="13">
    <source>
        <dbReference type="SAM" id="MobiDB-lite"/>
    </source>
</evidence>
<proteinExistence type="inferred from homology"/>
<evidence type="ECO:0000313" key="16">
    <source>
        <dbReference type="Proteomes" id="UP000029228"/>
    </source>
</evidence>
<evidence type="ECO:0000256" key="5">
    <source>
        <dbReference type="ARBA" id="ARBA00022692"/>
    </source>
</evidence>